<dbReference type="Proteomes" id="UP000595466">
    <property type="component" value="Chromosome"/>
</dbReference>
<dbReference type="RefSeq" id="WP_003640335.1">
    <property type="nucleotide sequence ID" value="NZ_AP028145.1"/>
</dbReference>
<name>A0A0G9FDT3_LACPN</name>
<evidence type="ECO:0000313" key="5">
    <source>
        <dbReference type="Proteomes" id="UP000076872"/>
    </source>
</evidence>
<reference evidence="3 7" key="2">
    <citation type="submission" date="2016-08" db="EMBL/GenBank/DDBJ databases">
        <title>Genome sequencing of Lactobacillus plantarum JSA22, isolated from fermented soybean paste.</title>
        <authorList>
            <person name="Choi H.S."/>
        </authorList>
    </citation>
    <scope>NUCLEOTIDE SEQUENCE [LARGE SCALE GENOMIC DNA]</scope>
    <source>
        <strain evidence="3 7">JSA22</strain>
    </source>
</reference>
<dbReference type="EMBL" id="LUWI01000010">
    <property type="protein sequence ID" value="KZU07074.1"/>
    <property type="molecule type" value="Genomic_DNA"/>
</dbReference>
<evidence type="ECO:0000313" key="1">
    <source>
        <dbReference type="EMBL" id="KZU07074.1"/>
    </source>
</evidence>
<dbReference type="PATRIC" id="fig|1590.142.peg.1428"/>
<dbReference type="EMBL" id="MCOL01000001">
    <property type="protein sequence ID" value="ODO61531.1"/>
    <property type="molecule type" value="Genomic_DNA"/>
</dbReference>
<protein>
    <submittedName>
        <fullName evidence="3">Uncharacterized protein</fullName>
    </submittedName>
</protein>
<evidence type="ECO:0000313" key="6">
    <source>
        <dbReference type="Proteomes" id="UP000076989"/>
    </source>
</evidence>
<dbReference type="AlphaFoldDB" id="A0A0G9FDT3"/>
<evidence type="ECO:0000313" key="4">
    <source>
        <dbReference type="EMBL" id="QQM59815.1"/>
    </source>
</evidence>
<dbReference type="GeneID" id="77218001"/>
<dbReference type="OMA" id="FPSTHWV"/>
<organism evidence="3 7">
    <name type="scientific">Lactiplantibacillus plantarum</name>
    <name type="common">Lactobacillus plantarum</name>
    <dbReference type="NCBI Taxonomy" id="1590"/>
    <lineage>
        <taxon>Bacteria</taxon>
        <taxon>Bacillati</taxon>
        <taxon>Bacillota</taxon>
        <taxon>Bacilli</taxon>
        <taxon>Lactobacillales</taxon>
        <taxon>Lactobacillaceae</taxon>
        <taxon>Lactiplantibacillus</taxon>
    </lineage>
</organism>
<evidence type="ECO:0000313" key="3">
    <source>
        <dbReference type="EMBL" id="ODO61531.1"/>
    </source>
</evidence>
<dbReference type="Proteomes" id="UP000076989">
    <property type="component" value="Unassembled WGS sequence"/>
</dbReference>
<reference evidence="5 6" key="1">
    <citation type="submission" date="2016-03" db="EMBL/GenBank/DDBJ databases">
        <title>Comparative genomics of 54 Lactobacillus plantarum strains reveals genomic uncoupling from niche constraints.</title>
        <authorList>
            <person name="Martino M.E."/>
        </authorList>
    </citation>
    <scope>NUCLEOTIDE SEQUENCE [LARGE SCALE GENOMIC DNA]</scope>
    <source>
        <strain evidence="2 5">NAB2</strain>
        <strain evidence="1 6">Nizo2260</strain>
    </source>
</reference>
<reference evidence="4 8" key="3">
    <citation type="submission" date="2020-12" db="EMBL/GenBank/DDBJ databases">
        <title>Whole genome sequencing of Lactobacillus plantarum PC518.</title>
        <authorList>
            <person name="Guo Q."/>
        </authorList>
    </citation>
    <scope>NUCLEOTIDE SEQUENCE [LARGE SCALE GENOMIC DNA]</scope>
    <source>
        <strain evidence="4 8">PC518</strain>
    </source>
</reference>
<evidence type="ECO:0000313" key="8">
    <source>
        <dbReference type="Proteomes" id="UP000595466"/>
    </source>
</evidence>
<sequence>MANNTDKQMDTATLSTHGKLSTFNEGLKKGLANGEKFTALMDQLIDTTDGETLLAAAQQLADFKLDTAYVTFPHQYQNADYYLIFMSRLLGMHGDEQAVLNSQRHTEALYHVYGALTDDYTFLYQVVNNGNGGAYYREQTTGENLFYIHLERRLLRFNSSAFTNLFINKLLLKGTGVDQINTVLATLIKFGHCLQDDFGFNVDFNILDVANAAKYELRSANLDRAIVDKLFVSAAKNEHMLRNSQQGHGAQIELRAGLTVDIFDAAEAGGSQQWVLTVHDPDQAVSWFDVLLHFGFMRDWYLENIDSLEIKADPLVFA</sequence>
<dbReference type="EMBL" id="LUXO01000022">
    <property type="protein sequence ID" value="KZV04241.1"/>
    <property type="molecule type" value="Genomic_DNA"/>
</dbReference>
<proteinExistence type="predicted"/>
<gene>
    <name evidence="4" type="ORF">JH395_08595</name>
    <name evidence="3" type="ORF">LPJSA22_01509</name>
    <name evidence="2" type="ORF">NAB2_1168</name>
    <name evidence="1" type="ORF">Nizo2260_0615</name>
</gene>
<evidence type="ECO:0000313" key="2">
    <source>
        <dbReference type="EMBL" id="KZV04241.1"/>
    </source>
</evidence>
<dbReference type="Proteomes" id="UP000076872">
    <property type="component" value="Unassembled WGS sequence"/>
</dbReference>
<dbReference type="Proteomes" id="UP000094892">
    <property type="component" value="Unassembled WGS sequence"/>
</dbReference>
<dbReference type="EMBL" id="CP066817">
    <property type="protein sequence ID" value="QQM59815.1"/>
    <property type="molecule type" value="Genomic_DNA"/>
</dbReference>
<accession>A0A0G9FDT3</accession>
<evidence type="ECO:0000313" key="7">
    <source>
        <dbReference type="Proteomes" id="UP000094892"/>
    </source>
</evidence>